<keyword evidence="4" id="KW-1185">Reference proteome</keyword>
<keyword evidence="2" id="KW-1133">Transmembrane helix</keyword>
<reference evidence="3 4" key="1">
    <citation type="journal article" date="2018" name="Sci. Data">
        <title>The draft genome sequence of cork oak.</title>
        <authorList>
            <person name="Ramos A.M."/>
            <person name="Usie A."/>
            <person name="Barbosa P."/>
            <person name="Barros P.M."/>
            <person name="Capote T."/>
            <person name="Chaves I."/>
            <person name="Simoes F."/>
            <person name="Abreu I."/>
            <person name="Carrasquinho I."/>
            <person name="Faro C."/>
            <person name="Guimaraes J.B."/>
            <person name="Mendonca D."/>
            <person name="Nobrega F."/>
            <person name="Rodrigues L."/>
            <person name="Saibo N.J.M."/>
            <person name="Varela M.C."/>
            <person name="Egas C."/>
            <person name="Matos J."/>
            <person name="Miguel C.M."/>
            <person name="Oliveira M.M."/>
            <person name="Ricardo C.P."/>
            <person name="Goncalves S."/>
        </authorList>
    </citation>
    <scope>NUCLEOTIDE SEQUENCE [LARGE SCALE GENOMIC DNA]</scope>
    <source>
        <strain evidence="4">cv. HL8</strain>
    </source>
</reference>
<dbReference type="Proteomes" id="UP000237347">
    <property type="component" value="Unassembled WGS sequence"/>
</dbReference>
<feature type="transmembrane region" description="Helical" evidence="2">
    <location>
        <begin position="63"/>
        <end position="85"/>
    </location>
</feature>
<evidence type="ECO:0000256" key="1">
    <source>
        <dbReference type="SAM" id="MobiDB-lite"/>
    </source>
</evidence>
<keyword evidence="2" id="KW-0472">Membrane</keyword>
<evidence type="ECO:0000313" key="3">
    <source>
        <dbReference type="EMBL" id="KAK7851578.1"/>
    </source>
</evidence>
<proteinExistence type="predicted"/>
<dbReference type="EMBL" id="PKMF04000085">
    <property type="protein sequence ID" value="KAK7851578.1"/>
    <property type="molecule type" value="Genomic_DNA"/>
</dbReference>
<evidence type="ECO:0000313" key="4">
    <source>
        <dbReference type="Proteomes" id="UP000237347"/>
    </source>
</evidence>
<accession>A0AAW0LM53</accession>
<sequence>MSLRTSLFLFEINCKYIFFTMTGVAVGSGWQAWFAYINLGCYYVVGLPLGLLMGLVFDLGVLGIWGGMIFGGTAIQTVILAIITARCDWEKEAEKASIRVNKWSSPNPQDEEEDQSEVQQ</sequence>
<feature type="transmembrane region" description="Helical" evidence="2">
    <location>
        <begin position="6"/>
        <end position="26"/>
    </location>
</feature>
<organism evidence="3 4">
    <name type="scientific">Quercus suber</name>
    <name type="common">Cork oak</name>
    <dbReference type="NCBI Taxonomy" id="58331"/>
    <lineage>
        <taxon>Eukaryota</taxon>
        <taxon>Viridiplantae</taxon>
        <taxon>Streptophyta</taxon>
        <taxon>Embryophyta</taxon>
        <taxon>Tracheophyta</taxon>
        <taxon>Spermatophyta</taxon>
        <taxon>Magnoliopsida</taxon>
        <taxon>eudicotyledons</taxon>
        <taxon>Gunneridae</taxon>
        <taxon>Pentapetalae</taxon>
        <taxon>rosids</taxon>
        <taxon>fabids</taxon>
        <taxon>Fagales</taxon>
        <taxon>Fagaceae</taxon>
        <taxon>Quercus</taxon>
    </lineage>
</organism>
<name>A0AAW0LM53_QUESU</name>
<comment type="caution">
    <text evidence="3">The sequence shown here is derived from an EMBL/GenBank/DDBJ whole genome shotgun (WGS) entry which is preliminary data.</text>
</comment>
<protein>
    <submittedName>
        <fullName evidence="3">Protein detoxification 27</fullName>
    </submittedName>
</protein>
<dbReference type="AlphaFoldDB" id="A0AAW0LM53"/>
<gene>
    <name evidence="3" type="primary">DTX27_4</name>
    <name evidence="3" type="ORF">CFP56_041444</name>
</gene>
<feature type="compositionally biased region" description="Acidic residues" evidence="1">
    <location>
        <begin position="109"/>
        <end position="120"/>
    </location>
</feature>
<feature type="region of interest" description="Disordered" evidence="1">
    <location>
        <begin position="100"/>
        <end position="120"/>
    </location>
</feature>
<feature type="transmembrane region" description="Helical" evidence="2">
    <location>
        <begin position="33"/>
        <end position="57"/>
    </location>
</feature>
<keyword evidence="2" id="KW-0812">Transmembrane</keyword>
<dbReference type="PANTHER" id="PTHR11206">
    <property type="entry name" value="MULTIDRUG RESISTANCE PROTEIN"/>
    <property type="match status" value="1"/>
</dbReference>
<evidence type="ECO:0000256" key="2">
    <source>
        <dbReference type="SAM" id="Phobius"/>
    </source>
</evidence>